<gene>
    <name evidence="1" type="ORF">FGO68_gene12896</name>
</gene>
<accession>A0A8J8NE19</accession>
<dbReference type="OrthoDB" id="319529at2759"/>
<organism evidence="1 2">
    <name type="scientific">Halteria grandinella</name>
    <dbReference type="NCBI Taxonomy" id="5974"/>
    <lineage>
        <taxon>Eukaryota</taxon>
        <taxon>Sar</taxon>
        <taxon>Alveolata</taxon>
        <taxon>Ciliophora</taxon>
        <taxon>Intramacronucleata</taxon>
        <taxon>Spirotrichea</taxon>
        <taxon>Stichotrichia</taxon>
        <taxon>Sporadotrichida</taxon>
        <taxon>Halteriidae</taxon>
        <taxon>Halteria</taxon>
    </lineage>
</organism>
<dbReference type="AlphaFoldDB" id="A0A8J8NE19"/>
<protein>
    <submittedName>
        <fullName evidence="1">Uncharacterized protein</fullName>
    </submittedName>
</protein>
<evidence type="ECO:0000313" key="1">
    <source>
        <dbReference type="EMBL" id="TNV73093.1"/>
    </source>
</evidence>
<evidence type="ECO:0000313" key="2">
    <source>
        <dbReference type="Proteomes" id="UP000785679"/>
    </source>
</evidence>
<dbReference type="EMBL" id="RRYP01019927">
    <property type="protein sequence ID" value="TNV73093.1"/>
    <property type="molecule type" value="Genomic_DNA"/>
</dbReference>
<dbReference type="Proteomes" id="UP000785679">
    <property type="component" value="Unassembled WGS sequence"/>
</dbReference>
<sequence length="242" mass="28965">MEIQTSYKNKQMIQYSELFSDLTQFLIVFNKHVTDHQSFIEIKDYYHKFQTFILNHIKNTYKILQLPQSEIQRNLIRLNLSCTSNLLLKNNTVKQFDALKILRVLRNIVHKNVQIISHQQEFVINTYKVLFIQVFYQMFEIFNQLEGDIKKQLSLAYLPNITKGQTYLQILVNVNQSESFLRMWNANHILKQLENILFAEIYPGQNFRLLILDLEYAIPFQKPHQRKNTISYNDNDESLLNQ</sequence>
<reference evidence="1" key="1">
    <citation type="submission" date="2019-06" db="EMBL/GenBank/DDBJ databases">
        <authorList>
            <person name="Zheng W."/>
        </authorList>
    </citation>
    <scope>NUCLEOTIDE SEQUENCE</scope>
    <source>
        <strain evidence="1">QDHG01</strain>
    </source>
</reference>
<comment type="caution">
    <text evidence="1">The sequence shown here is derived from an EMBL/GenBank/DDBJ whole genome shotgun (WGS) entry which is preliminary data.</text>
</comment>
<keyword evidence="2" id="KW-1185">Reference proteome</keyword>
<name>A0A8J8NE19_HALGN</name>
<proteinExistence type="predicted"/>